<reference evidence="5" key="1">
    <citation type="submission" date="2018-02" db="EMBL/GenBank/DDBJ databases">
        <authorList>
            <person name="Cohen D.B."/>
            <person name="Kent A.D."/>
        </authorList>
    </citation>
    <scope>NUCLEOTIDE SEQUENCE</scope>
</reference>
<dbReference type="PANTHER" id="PTHR11176:SF57">
    <property type="entry name" value="PROTEIN BOULE"/>
    <property type="match status" value="1"/>
</dbReference>
<dbReference type="Gene3D" id="3.30.70.330">
    <property type="match status" value="1"/>
</dbReference>
<dbReference type="SMART" id="SM00360">
    <property type="entry name" value="RRM"/>
    <property type="match status" value="1"/>
</dbReference>
<proteinExistence type="predicted"/>
<feature type="region of interest" description="Disordered" evidence="3">
    <location>
        <begin position="1"/>
        <end position="20"/>
    </location>
</feature>
<dbReference type="InterPro" id="IPR035979">
    <property type="entry name" value="RBD_domain_sf"/>
</dbReference>
<dbReference type="Pfam" id="PF00076">
    <property type="entry name" value="RRM_1"/>
    <property type="match status" value="1"/>
</dbReference>
<feature type="domain" description="RRM" evidence="4">
    <location>
        <begin position="1"/>
        <end position="97"/>
    </location>
</feature>
<gene>
    <name evidence="5" type="ORF">FSB_LOCUS55857</name>
</gene>
<accession>A0A2N9IUC3</accession>
<evidence type="ECO:0000256" key="3">
    <source>
        <dbReference type="SAM" id="MobiDB-lite"/>
    </source>
</evidence>
<dbReference type="AlphaFoldDB" id="A0A2N9IUC3"/>
<dbReference type="SUPFAM" id="SSF54928">
    <property type="entry name" value="RNA-binding domain, RBD"/>
    <property type="match status" value="1"/>
</dbReference>
<dbReference type="PANTHER" id="PTHR11176">
    <property type="entry name" value="BOULE-RELATED"/>
    <property type="match status" value="1"/>
</dbReference>
<evidence type="ECO:0000256" key="1">
    <source>
        <dbReference type="ARBA" id="ARBA00022884"/>
    </source>
</evidence>
<dbReference type="PROSITE" id="PS50102">
    <property type="entry name" value="RRM"/>
    <property type="match status" value="1"/>
</dbReference>
<dbReference type="InterPro" id="IPR012677">
    <property type="entry name" value="Nucleotide-bd_a/b_plait_sf"/>
</dbReference>
<dbReference type="InterPro" id="IPR000504">
    <property type="entry name" value="RRM_dom"/>
</dbReference>
<dbReference type="GO" id="GO:0003723">
    <property type="term" value="F:RNA binding"/>
    <property type="evidence" value="ECO:0007669"/>
    <property type="project" value="UniProtKB-UniRule"/>
</dbReference>
<sequence length="324" mass="35425">MAYQSIPGPGSGSSSGSGQRIREVSMRRYFETIRDYAIFLEQFGDILEAVVITDKNSGRSKGYGFVTFRDPEAARRACADPTPIIDGRRANCNLASLGRPRPPMHYGRLRPANPYIGGMQATRGAYIGNYGYQQPVSYSYQQGLMYPPYGYTAYGPEYVYPQQGVYNPYAGQQYLQIYGVPGTVNPAVYPYGQLGQTIPGGHGYTAVPSYAMPGHQIVQFGGPSVNAITTSPMPTIQSPYPTGIAAPVAAQPQFIVPAPSPQYMQGSGSDQTAGSYIVMLTREVKCLSRSRWRRRDVEDAGCTSIRTFTLVYLKPSYNASAQDE</sequence>
<evidence type="ECO:0000259" key="4">
    <source>
        <dbReference type="PROSITE" id="PS50102"/>
    </source>
</evidence>
<evidence type="ECO:0000313" key="5">
    <source>
        <dbReference type="EMBL" id="SPD27975.1"/>
    </source>
</evidence>
<protein>
    <recommendedName>
        <fullName evidence="4">RRM domain-containing protein</fullName>
    </recommendedName>
</protein>
<keyword evidence="1 2" id="KW-0694">RNA-binding</keyword>
<dbReference type="EMBL" id="OIVN01006215">
    <property type="protein sequence ID" value="SPD27975.1"/>
    <property type="molecule type" value="Genomic_DNA"/>
</dbReference>
<evidence type="ECO:0000256" key="2">
    <source>
        <dbReference type="PROSITE-ProRule" id="PRU00176"/>
    </source>
</evidence>
<name>A0A2N9IUC3_FAGSY</name>
<organism evidence="5">
    <name type="scientific">Fagus sylvatica</name>
    <name type="common">Beechnut</name>
    <dbReference type="NCBI Taxonomy" id="28930"/>
    <lineage>
        <taxon>Eukaryota</taxon>
        <taxon>Viridiplantae</taxon>
        <taxon>Streptophyta</taxon>
        <taxon>Embryophyta</taxon>
        <taxon>Tracheophyta</taxon>
        <taxon>Spermatophyta</taxon>
        <taxon>Magnoliopsida</taxon>
        <taxon>eudicotyledons</taxon>
        <taxon>Gunneridae</taxon>
        <taxon>Pentapetalae</taxon>
        <taxon>rosids</taxon>
        <taxon>fabids</taxon>
        <taxon>Fagales</taxon>
        <taxon>Fagaceae</taxon>
        <taxon>Fagus</taxon>
    </lineage>
</organism>